<sequence>MELNLKRPLAFFDIESTGLNVSKDRIIELCIIKVNPNGTTETKTWLLNPDYPISEEAEKIHGISQESVKDKPTFKQVAKDIYRFLTNCDLAGYNSNRFDIPMLVEEFLRADVDFEVENRHFIDVQNIFMKMEQRTLKAAYRFYLQKELENAHSAEADVTATYEVLKAQLDRYADTAFTDKEGQTGTPVVNDMEALAKFSTHHRNADLMGQIIYNAKDEEVINFGKHKGKTVEEVFRKEPSYYDWMQKADFPLYTKKLLTKIKLRMAGK</sequence>
<proteinExistence type="predicted"/>
<dbReference type="PANTHER" id="PTHR30231:SF41">
    <property type="entry name" value="DNA POLYMERASE III SUBUNIT EPSILON"/>
    <property type="match status" value="1"/>
</dbReference>
<accession>A0A3B0UQT1</accession>
<protein>
    <submittedName>
        <fullName evidence="2">DNA Pol III Epsilon Chain</fullName>
    </submittedName>
</protein>
<dbReference type="InterPro" id="IPR013520">
    <property type="entry name" value="Ribonucl_H"/>
</dbReference>
<dbReference type="SUPFAM" id="SSF53098">
    <property type="entry name" value="Ribonuclease H-like"/>
    <property type="match status" value="1"/>
</dbReference>
<evidence type="ECO:0000313" key="2">
    <source>
        <dbReference type="EMBL" id="VAW30613.1"/>
    </source>
</evidence>
<evidence type="ECO:0000259" key="1">
    <source>
        <dbReference type="SMART" id="SM00479"/>
    </source>
</evidence>
<dbReference type="InterPro" id="IPR036397">
    <property type="entry name" value="RNaseH_sf"/>
</dbReference>
<dbReference type="EMBL" id="UOET01000545">
    <property type="protein sequence ID" value="VAW30613.1"/>
    <property type="molecule type" value="Genomic_DNA"/>
</dbReference>
<dbReference type="InterPro" id="IPR006054">
    <property type="entry name" value="DnaQ"/>
</dbReference>
<dbReference type="GO" id="GO:0045004">
    <property type="term" value="P:DNA replication proofreading"/>
    <property type="evidence" value="ECO:0007669"/>
    <property type="project" value="TreeGrafter"/>
</dbReference>
<dbReference type="CDD" id="cd06127">
    <property type="entry name" value="DEDDh"/>
    <property type="match status" value="1"/>
</dbReference>
<reference evidence="2" key="1">
    <citation type="submission" date="2018-06" db="EMBL/GenBank/DDBJ databases">
        <authorList>
            <person name="Zhirakovskaya E."/>
        </authorList>
    </citation>
    <scope>NUCLEOTIDE SEQUENCE</scope>
</reference>
<dbReference type="NCBIfam" id="TIGR00573">
    <property type="entry name" value="dnaq"/>
    <property type="match status" value="1"/>
</dbReference>
<dbReference type="GO" id="GO:0003887">
    <property type="term" value="F:DNA-directed DNA polymerase activity"/>
    <property type="evidence" value="ECO:0007669"/>
    <property type="project" value="InterPro"/>
</dbReference>
<dbReference type="Gene3D" id="3.30.420.10">
    <property type="entry name" value="Ribonuclease H-like superfamily/Ribonuclease H"/>
    <property type="match status" value="1"/>
</dbReference>
<organism evidence="2">
    <name type="scientific">hydrothermal vent metagenome</name>
    <dbReference type="NCBI Taxonomy" id="652676"/>
    <lineage>
        <taxon>unclassified sequences</taxon>
        <taxon>metagenomes</taxon>
        <taxon>ecological metagenomes</taxon>
    </lineage>
</organism>
<dbReference type="SMART" id="SM00479">
    <property type="entry name" value="EXOIII"/>
    <property type="match status" value="1"/>
</dbReference>
<dbReference type="GO" id="GO:0003677">
    <property type="term" value="F:DNA binding"/>
    <property type="evidence" value="ECO:0007669"/>
    <property type="project" value="InterPro"/>
</dbReference>
<dbReference type="Pfam" id="PF20600">
    <property type="entry name" value="ExoX-like_C"/>
    <property type="match status" value="1"/>
</dbReference>
<dbReference type="InterPro" id="IPR012337">
    <property type="entry name" value="RNaseH-like_sf"/>
</dbReference>
<dbReference type="AlphaFoldDB" id="A0A3B0UQT1"/>
<dbReference type="GO" id="GO:0008408">
    <property type="term" value="F:3'-5' exonuclease activity"/>
    <property type="evidence" value="ECO:0007669"/>
    <property type="project" value="TreeGrafter"/>
</dbReference>
<gene>
    <name evidence="2" type="ORF">MNBD_BACTEROID07-1032</name>
</gene>
<feature type="domain" description="Exonuclease" evidence="1">
    <location>
        <begin position="8"/>
        <end position="174"/>
    </location>
</feature>
<dbReference type="InterPro" id="IPR046768">
    <property type="entry name" value="ExoX-like_C"/>
</dbReference>
<dbReference type="GO" id="GO:0005829">
    <property type="term" value="C:cytosol"/>
    <property type="evidence" value="ECO:0007669"/>
    <property type="project" value="TreeGrafter"/>
</dbReference>
<dbReference type="Pfam" id="PF00929">
    <property type="entry name" value="RNase_T"/>
    <property type="match status" value="1"/>
</dbReference>
<dbReference type="PANTHER" id="PTHR30231">
    <property type="entry name" value="DNA POLYMERASE III SUBUNIT EPSILON"/>
    <property type="match status" value="1"/>
</dbReference>
<name>A0A3B0UQT1_9ZZZZ</name>